<proteinExistence type="predicted"/>
<evidence type="ECO:0000256" key="5">
    <source>
        <dbReference type="SAM" id="Phobius"/>
    </source>
</evidence>
<keyword evidence="5" id="KW-0812">Transmembrane</keyword>
<reference evidence="7 8" key="1">
    <citation type="submission" date="2023-11" db="EMBL/GenBank/DDBJ databases">
        <title>Draft genome sequence of a psychrophilic Clostridium strain from permafrost water brine.</title>
        <authorList>
            <person name="Shcherbakova V.A."/>
            <person name="Trubitsyn V.E."/>
            <person name="Zakharyuk A.G."/>
        </authorList>
    </citation>
    <scope>NUCLEOTIDE SEQUENCE [LARGE SCALE GENOMIC DNA]</scope>
    <source>
        <strain evidence="7 8">14F</strain>
    </source>
</reference>
<comment type="caution">
    <text evidence="7">The sequence shown here is derived from an EMBL/GenBank/DDBJ whole genome shotgun (WGS) entry which is preliminary data.</text>
</comment>
<keyword evidence="1" id="KW-0134">Cell wall</keyword>
<evidence type="ECO:0000313" key="7">
    <source>
        <dbReference type="EMBL" id="MEF2111584.1"/>
    </source>
</evidence>
<organism evidence="7 8">
    <name type="scientific">Clostridium frigoriphilum</name>
    <dbReference type="NCBI Taxonomy" id="443253"/>
    <lineage>
        <taxon>Bacteria</taxon>
        <taxon>Bacillati</taxon>
        <taxon>Bacillota</taxon>
        <taxon>Clostridia</taxon>
        <taxon>Eubacteriales</taxon>
        <taxon>Clostridiaceae</taxon>
        <taxon>Clostridium</taxon>
    </lineage>
</organism>
<keyword evidence="5" id="KW-1133">Transmembrane helix</keyword>
<evidence type="ECO:0000259" key="6">
    <source>
        <dbReference type="Pfam" id="PF00746"/>
    </source>
</evidence>
<gene>
    <name evidence="7" type="ORF">SJI18_04590</name>
</gene>
<keyword evidence="5" id="KW-0472">Membrane</keyword>
<evidence type="ECO:0000256" key="2">
    <source>
        <dbReference type="ARBA" id="ARBA00022525"/>
    </source>
</evidence>
<name>A0ABU7UL54_9CLOT</name>
<dbReference type="Proteomes" id="UP001498469">
    <property type="component" value="Unassembled WGS sequence"/>
</dbReference>
<keyword evidence="8" id="KW-1185">Reference proteome</keyword>
<protein>
    <recommendedName>
        <fullName evidence="6">Gram-positive cocci surface proteins LPxTG domain-containing protein</fullName>
    </recommendedName>
</protein>
<evidence type="ECO:0000313" key="8">
    <source>
        <dbReference type="Proteomes" id="UP001498469"/>
    </source>
</evidence>
<sequence length="458" mass="50527">MTKFELRGCSFIIAIVMLFFVLPISIVNAQTKTLSDAILKTNSAKTMESNGKISLTFKGQGLSKQDKEDFEMISDMLNNLQVSFNAKTTGNSDGTISKQYVEISANVGGSPYAGELWSDINLTGKTPIVKEIVKSPQLFEMMVPPENVNKYMLIDLNEMNKTPGMLSELGNLDFGKMISENKELQGLIITLFQKYSAKLGDNYNFISKDGNVYRVKIDDTQFKNLIREVVNLTAENEEVQNLIRDLIVTEMKNTGSSAVEINSMKADMDNMFNTLESQGFLDEFNQIMDKLKDVKILGDKGIDITYTINENGYVIGTKGNIELVLDMAKIDKVFTESVSGDAADVATEIIPTGTYTVGVHYEVNNNNINGKVNVIIPILTSANSFSYVNMFDESIGNLIDEDIDNNGSNSGGEQISVTHTVKGGQLPNTSTHLYELLLIGTALMFIGALGLKGRKRYE</sequence>
<dbReference type="RefSeq" id="WP_216246917.1">
    <property type="nucleotide sequence ID" value="NZ_JAZHFS010000003.1"/>
</dbReference>
<evidence type="ECO:0000256" key="3">
    <source>
        <dbReference type="ARBA" id="ARBA00022729"/>
    </source>
</evidence>
<keyword evidence="4" id="KW-0572">Peptidoglycan-anchor</keyword>
<dbReference type="EMBL" id="JAZHFS010000003">
    <property type="protein sequence ID" value="MEF2111584.1"/>
    <property type="molecule type" value="Genomic_DNA"/>
</dbReference>
<keyword evidence="3" id="KW-0732">Signal</keyword>
<keyword evidence="2" id="KW-0964">Secreted</keyword>
<evidence type="ECO:0000256" key="4">
    <source>
        <dbReference type="ARBA" id="ARBA00023088"/>
    </source>
</evidence>
<evidence type="ECO:0000256" key="1">
    <source>
        <dbReference type="ARBA" id="ARBA00022512"/>
    </source>
</evidence>
<dbReference type="Pfam" id="PF00746">
    <property type="entry name" value="Gram_pos_anchor"/>
    <property type="match status" value="1"/>
</dbReference>
<feature type="transmembrane region" description="Helical" evidence="5">
    <location>
        <begin position="433"/>
        <end position="451"/>
    </location>
</feature>
<dbReference type="InterPro" id="IPR019931">
    <property type="entry name" value="LPXTG_anchor"/>
</dbReference>
<accession>A0ABU7UL54</accession>
<feature type="domain" description="Gram-positive cocci surface proteins LPxTG" evidence="6">
    <location>
        <begin position="421"/>
        <end position="456"/>
    </location>
</feature>